<gene>
    <name evidence="15" type="primary">SLC25A23</name>
</gene>
<feature type="domain" description="EF-hand" evidence="14">
    <location>
        <begin position="118"/>
        <end position="153"/>
    </location>
</feature>
<feature type="repeat" description="Solcar" evidence="12">
    <location>
        <begin position="379"/>
        <end position="467"/>
    </location>
</feature>
<comment type="subcellular location">
    <subcellularLocation>
        <location evidence="1">Mitochondrion inner membrane</location>
        <topology evidence="1">Multi-pass membrane protein</topology>
    </subcellularLocation>
</comment>
<keyword evidence="7" id="KW-0999">Mitochondrion inner membrane</keyword>
<feature type="repeat" description="Solcar" evidence="12">
    <location>
        <begin position="282"/>
        <end position="367"/>
    </location>
</feature>
<evidence type="ECO:0000313" key="15">
    <source>
        <dbReference type="Ensembl" id="ENSAMEP00000041226.1"/>
    </source>
</evidence>
<keyword evidence="10" id="KW-0496">Mitochondrion</keyword>
<evidence type="ECO:0000256" key="12">
    <source>
        <dbReference type="PROSITE-ProRule" id="PRU00282"/>
    </source>
</evidence>
<dbReference type="InterPro" id="IPR011992">
    <property type="entry name" value="EF-hand-dom_pair"/>
</dbReference>
<evidence type="ECO:0000256" key="11">
    <source>
        <dbReference type="ARBA" id="ARBA00023136"/>
    </source>
</evidence>
<evidence type="ECO:0000256" key="7">
    <source>
        <dbReference type="ARBA" id="ARBA00022792"/>
    </source>
</evidence>
<dbReference type="FunFam" id="1.10.238.10:FF:000028">
    <property type="entry name" value="Putative calcium-binding mitochondrial carrier protein scamc-2"/>
    <property type="match status" value="1"/>
</dbReference>
<dbReference type="AlphaFoldDB" id="A0A7N5KKK1"/>
<dbReference type="SUPFAM" id="SSF47473">
    <property type="entry name" value="EF-hand"/>
    <property type="match status" value="1"/>
</dbReference>
<reference evidence="15" key="2">
    <citation type="submission" date="2025-08" db="UniProtKB">
        <authorList>
            <consortium name="Ensembl"/>
        </authorList>
    </citation>
    <scope>IDENTIFICATION</scope>
</reference>
<sequence length="574" mass="64176">MPPIASFGSLILPHNPLWHKDPHSYPWIHFFHSFMEQRNPPTLPSSTSLMPVGHHPQPCCKSHPGVLDPLGFLDHPHAELYSTWAPGSPLAHTFLTPSPGHIDVSEIQQSFRALGISISLEQAEKILHSMDRDGTMTIDWQEWRDHFLLHSLENVEDVVYFWKHSTVLDIGECLTVPDEFSEQEKLTGMWWKQLVAGAVAGAVSRTGTAPLDRLKVFMQVHASKTNKLNILGGLKNMIQEGGMRSLWRGNGINVLKIAPESAIKFMAYEQIKRAIRGQQETLHVQERFVAGSLAGATAQTIIYPMEVLKTRLTLRRTGQYKGLLDCAWQILEREGPRAFYRGYLPNVLGIIPYAGIDLAVYETLKNRWLQQYSHDSADPGILVLLACGTVSSTCGQIASYPLALVRTRMQAQASIEGAPQLSMLGLLRHILSQEGVWGLYRGIAPNFMKVIPAVSISYVVYENMKQALGVTSRSPCFQPWISKLGHWILDIKKPQPPDPDNAMPRSRGPSHWIPDPLTPTTGFLNSFFLTLSPGSLCFDYWIPYISTTTPSIPNHWISDSQALTGWILAPKSTM</sequence>
<keyword evidence="5" id="KW-0479">Metal-binding</keyword>
<protein>
    <submittedName>
        <fullName evidence="15">Solute carrier family 25 member 23</fullName>
    </submittedName>
</protein>
<dbReference type="GeneTree" id="ENSGT00940000159428"/>
<dbReference type="GO" id="GO:0055085">
    <property type="term" value="P:transmembrane transport"/>
    <property type="evidence" value="ECO:0007669"/>
    <property type="project" value="InterPro"/>
</dbReference>
<dbReference type="Gene3D" id="1.50.40.10">
    <property type="entry name" value="Mitochondrial carrier domain"/>
    <property type="match status" value="1"/>
</dbReference>
<evidence type="ECO:0000259" key="14">
    <source>
        <dbReference type="PROSITE" id="PS50222"/>
    </source>
</evidence>
<evidence type="ECO:0000256" key="6">
    <source>
        <dbReference type="ARBA" id="ARBA00022737"/>
    </source>
</evidence>
<feature type="repeat" description="Solcar" evidence="12">
    <location>
        <begin position="188"/>
        <end position="274"/>
    </location>
</feature>
<name>A0A7N5KKK1_AILME</name>
<evidence type="ECO:0000256" key="10">
    <source>
        <dbReference type="ARBA" id="ARBA00023128"/>
    </source>
</evidence>
<keyword evidence="16" id="KW-1185">Reference proteome</keyword>
<dbReference type="InterPro" id="IPR002067">
    <property type="entry name" value="MCP"/>
</dbReference>
<comment type="similarity">
    <text evidence="2 13">Belongs to the mitochondrial carrier (TC 2.A.29) family.</text>
</comment>
<dbReference type="InterPro" id="IPR018108">
    <property type="entry name" value="MCP_transmembrane"/>
</dbReference>
<dbReference type="InterPro" id="IPR023395">
    <property type="entry name" value="MCP_dom_sf"/>
</dbReference>
<evidence type="ECO:0000256" key="13">
    <source>
        <dbReference type="RuleBase" id="RU000488"/>
    </source>
</evidence>
<dbReference type="PROSITE" id="PS50222">
    <property type="entry name" value="EF_HAND_2"/>
    <property type="match status" value="1"/>
</dbReference>
<organism evidence="15 16">
    <name type="scientific">Ailuropoda melanoleuca</name>
    <name type="common">Giant panda</name>
    <dbReference type="NCBI Taxonomy" id="9646"/>
    <lineage>
        <taxon>Eukaryota</taxon>
        <taxon>Metazoa</taxon>
        <taxon>Chordata</taxon>
        <taxon>Craniata</taxon>
        <taxon>Vertebrata</taxon>
        <taxon>Euteleostomi</taxon>
        <taxon>Mammalia</taxon>
        <taxon>Eutheria</taxon>
        <taxon>Laurasiatheria</taxon>
        <taxon>Carnivora</taxon>
        <taxon>Caniformia</taxon>
        <taxon>Ursidae</taxon>
        <taxon>Ailuropoda</taxon>
    </lineage>
</organism>
<evidence type="ECO:0000256" key="1">
    <source>
        <dbReference type="ARBA" id="ARBA00004448"/>
    </source>
</evidence>
<keyword evidence="8" id="KW-0106">Calcium</keyword>
<evidence type="ECO:0000256" key="4">
    <source>
        <dbReference type="ARBA" id="ARBA00022692"/>
    </source>
</evidence>
<dbReference type="Ensembl" id="ENSAMET00000025293.1">
    <property type="protein sequence ID" value="ENSAMEP00000041226.1"/>
    <property type="gene ID" value="ENSAMEG00000007035.2"/>
</dbReference>
<dbReference type="Proteomes" id="UP000008912">
    <property type="component" value="Unassembled WGS sequence"/>
</dbReference>
<keyword evidence="9" id="KW-1133">Transmembrane helix</keyword>
<dbReference type="GO" id="GO:0005509">
    <property type="term" value="F:calcium ion binding"/>
    <property type="evidence" value="ECO:0007669"/>
    <property type="project" value="InterPro"/>
</dbReference>
<reference evidence="15" key="3">
    <citation type="submission" date="2025-09" db="UniProtKB">
        <authorList>
            <consortium name="Ensembl"/>
        </authorList>
    </citation>
    <scope>IDENTIFICATION</scope>
</reference>
<dbReference type="PROSITE" id="PS50920">
    <property type="entry name" value="SOLCAR"/>
    <property type="match status" value="3"/>
</dbReference>
<reference evidence="15 16" key="1">
    <citation type="journal article" date="2010" name="Nature">
        <title>The sequence and de novo assembly of the giant panda genome.</title>
        <authorList>
            <person name="Li R."/>
            <person name="Fan W."/>
            <person name="Tian G."/>
            <person name="Zhu H."/>
            <person name="He L."/>
            <person name="Cai J."/>
            <person name="Huang Q."/>
            <person name="Cai Q."/>
            <person name="Li B."/>
            <person name="Bai Y."/>
            <person name="Zhang Z."/>
            <person name="Zhang Y."/>
            <person name="Wang W."/>
            <person name="Li J."/>
            <person name="Wei F."/>
            <person name="Li H."/>
            <person name="Jian M."/>
            <person name="Li J."/>
            <person name="Zhang Z."/>
            <person name="Nielsen R."/>
            <person name="Li D."/>
            <person name="Gu W."/>
            <person name="Yang Z."/>
            <person name="Xuan Z."/>
            <person name="Ryder O.A."/>
            <person name="Leung F.C."/>
            <person name="Zhou Y."/>
            <person name="Cao J."/>
            <person name="Sun X."/>
            <person name="Fu Y."/>
            <person name="Fang X."/>
            <person name="Guo X."/>
            <person name="Wang B."/>
            <person name="Hou R."/>
            <person name="Shen F."/>
            <person name="Mu B."/>
            <person name="Ni P."/>
            <person name="Lin R."/>
            <person name="Qian W."/>
            <person name="Wang G."/>
            <person name="Yu C."/>
            <person name="Nie W."/>
            <person name="Wang J."/>
            <person name="Wu Z."/>
            <person name="Liang H."/>
            <person name="Min J."/>
            <person name="Wu Q."/>
            <person name="Cheng S."/>
            <person name="Ruan J."/>
            <person name="Wang M."/>
            <person name="Shi Z."/>
            <person name="Wen M."/>
            <person name="Liu B."/>
            <person name="Ren X."/>
            <person name="Zheng H."/>
            <person name="Dong D."/>
            <person name="Cook K."/>
            <person name="Shan G."/>
            <person name="Zhang H."/>
            <person name="Kosiol C."/>
            <person name="Xie X."/>
            <person name="Lu Z."/>
            <person name="Zheng H."/>
            <person name="Li Y."/>
            <person name="Steiner C.C."/>
            <person name="Lam T.T."/>
            <person name="Lin S."/>
            <person name="Zhang Q."/>
            <person name="Li G."/>
            <person name="Tian J."/>
            <person name="Gong T."/>
            <person name="Liu H."/>
            <person name="Zhang D."/>
            <person name="Fang L."/>
            <person name="Ye C."/>
            <person name="Zhang J."/>
            <person name="Hu W."/>
            <person name="Xu A."/>
            <person name="Ren Y."/>
            <person name="Zhang G."/>
            <person name="Bruford M.W."/>
            <person name="Li Q."/>
            <person name="Ma L."/>
            <person name="Guo Y."/>
            <person name="An N."/>
            <person name="Hu Y."/>
            <person name="Zheng Y."/>
            <person name="Shi Y."/>
            <person name="Li Z."/>
            <person name="Liu Q."/>
            <person name="Chen Y."/>
            <person name="Zhao J."/>
            <person name="Qu N."/>
            <person name="Zhao S."/>
            <person name="Tian F."/>
            <person name="Wang X."/>
            <person name="Wang H."/>
            <person name="Xu L."/>
            <person name="Liu X."/>
            <person name="Vinar T."/>
            <person name="Wang Y."/>
            <person name="Lam T.W."/>
            <person name="Yiu S.M."/>
            <person name="Liu S."/>
            <person name="Zhang H."/>
            <person name="Li D."/>
            <person name="Huang Y."/>
            <person name="Wang X."/>
            <person name="Yang G."/>
            <person name="Jiang Z."/>
            <person name="Wang J."/>
            <person name="Qin N."/>
            <person name="Li L."/>
            <person name="Li J."/>
            <person name="Bolund L."/>
            <person name="Kristiansen K."/>
            <person name="Wong G.K."/>
            <person name="Olson M."/>
            <person name="Zhang X."/>
            <person name="Li S."/>
            <person name="Yang H."/>
            <person name="Wang J."/>
            <person name="Wang J."/>
        </authorList>
    </citation>
    <scope>NUCLEOTIDE SEQUENCE [LARGE SCALE GENOMIC DNA]</scope>
</reference>
<evidence type="ECO:0000256" key="9">
    <source>
        <dbReference type="ARBA" id="ARBA00022989"/>
    </source>
</evidence>
<evidence type="ECO:0000256" key="5">
    <source>
        <dbReference type="ARBA" id="ARBA00022723"/>
    </source>
</evidence>
<evidence type="ECO:0000313" key="16">
    <source>
        <dbReference type="Proteomes" id="UP000008912"/>
    </source>
</evidence>
<dbReference type="SUPFAM" id="SSF103506">
    <property type="entry name" value="Mitochondrial carrier"/>
    <property type="match status" value="1"/>
</dbReference>
<dbReference type="InterPro" id="IPR002048">
    <property type="entry name" value="EF_hand_dom"/>
</dbReference>
<keyword evidence="4 12" id="KW-0812">Transmembrane</keyword>
<evidence type="ECO:0000256" key="2">
    <source>
        <dbReference type="ARBA" id="ARBA00006375"/>
    </source>
</evidence>
<dbReference type="Gene3D" id="1.10.238.10">
    <property type="entry name" value="EF-hand"/>
    <property type="match status" value="1"/>
</dbReference>
<accession>A0A7N5KKK1</accession>
<proteinExistence type="inferred from homology"/>
<dbReference type="Pfam" id="PF00153">
    <property type="entry name" value="Mito_carr"/>
    <property type="match status" value="3"/>
</dbReference>
<dbReference type="GO" id="GO:0005743">
    <property type="term" value="C:mitochondrial inner membrane"/>
    <property type="evidence" value="ECO:0007669"/>
    <property type="project" value="UniProtKB-SubCell"/>
</dbReference>
<dbReference type="PANTHER" id="PTHR24089">
    <property type="entry name" value="SOLUTE CARRIER FAMILY 25"/>
    <property type="match status" value="1"/>
</dbReference>
<evidence type="ECO:0000256" key="8">
    <source>
        <dbReference type="ARBA" id="ARBA00022837"/>
    </source>
</evidence>
<evidence type="ECO:0000256" key="3">
    <source>
        <dbReference type="ARBA" id="ARBA00022448"/>
    </source>
</evidence>
<keyword evidence="6" id="KW-0677">Repeat</keyword>
<keyword evidence="3 13" id="KW-0813">Transport</keyword>
<dbReference type="CDD" id="cd00051">
    <property type="entry name" value="EFh"/>
    <property type="match status" value="1"/>
</dbReference>
<keyword evidence="11 12" id="KW-0472">Membrane</keyword>
<dbReference type="PRINTS" id="PR00926">
    <property type="entry name" value="MITOCARRIER"/>
</dbReference>
<dbReference type="FunFam" id="1.50.40.10:FF:000003">
    <property type="entry name" value="Putative calcium-binding mitochondrial carrier protein scamc-2"/>
    <property type="match status" value="1"/>
</dbReference>